<reference evidence="6 7" key="2">
    <citation type="submission" date="2018-05" db="EMBL/GenBank/DDBJ databases">
        <authorList>
            <person name="Lanie J.A."/>
            <person name="Ng W.-L."/>
            <person name="Kazmierczak K.M."/>
            <person name="Andrzejewski T.M."/>
            <person name="Davidsen T.M."/>
            <person name="Wayne K.J."/>
            <person name="Tettelin H."/>
            <person name="Glass J.I."/>
            <person name="Rusch D."/>
            <person name="Podicherti R."/>
            <person name="Tsui H.-C.T."/>
            <person name="Winkler M.E."/>
        </authorList>
    </citation>
    <scope>NUCLEOTIDE SEQUENCE [LARGE SCALE GENOMIC DNA]</scope>
    <source>
        <strain evidence="6 7">C305</strain>
    </source>
</reference>
<dbReference type="InterPro" id="IPR023696">
    <property type="entry name" value="Ureohydrolase_dom_sf"/>
</dbReference>
<dbReference type="Pfam" id="PF00491">
    <property type="entry name" value="Arginase"/>
    <property type="match status" value="1"/>
</dbReference>
<dbReference type="Proteomes" id="UP000245370">
    <property type="component" value="Unassembled WGS sequence"/>
</dbReference>
<dbReference type="GO" id="GO:0033389">
    <property type="term" value="P:putrescine biosynthetic process from arginine, via agmatine"/>
    <property type="evidence" value="ECO:0007669"/>
    <property type="project" value="TreeGrafter"/>
</dbReference>
<dbReference type="GO" id="GO:0046872">
    <property type="term" value="F:metal ion binding"/>
    <property type="evidence" value="ECO:0007669"/>
    <property type="project" value="UniProtKB-KW"/>
</dbReference>
<gene>
    <name evidence="6" type="ORF">DIT68_01830</name>
</gene>
<evidence type="ECO:0000313" key="7">
    <source>
        <dbReference type="Proteomes" id="UP000245370"/>
    </source>
</evidence>
<evidence type="ECO:0000256" key="4">
    <source>
        <dbReference type="ARBA" id="ARBA00023211"/>
    </source>
</evidence>
<dbReference type="AlphaFoldDB" id="A0A2U2XGX9"/>
<keyword evidence="2" id="KW-0378">Hydrolase</keyword>
<dbReference type="GO" id="GO:0006547">
    <property type="term" value="P:L-histidine metabolic process"/>
    <property type="evidence" value="ECO:0007669"/>
    <property type="project" value="UniProtKB-KW"/>
</dbReference>
<proteinExistence type="inferred from homology"/>
<dbReference type="OrthoDB" id="9788689at2"/>
<comment type="similarity">
    <text evidence="5">Belongs to the arginase family.</text>
</comment>
<dbReference type="PANTHER" id="PTHR11358:SF35">
    <property type="entry name" value="FORMIMIDOYLGLUTAMASE"/>
    <property type="match status" value="1"/>
</dbReference>
<protein>
    <recommendedName>
        <fullName evidence="8">Arginase</fullName>
    </recommendedName>
</protein>
<name>A0A2U2XGX9_9FLAO</name>
<evidence type="ECO:0000256" key="5">
    <source>
        <dbReference type="PROSITE-ProRule" id="PRU00742"/>
    </source>
</evidence>
<keyword evidence="1" id="KW-0479">Metal-binding</keyword>
<accession>A0A2U2XGX9</accession>
<dbReference type="PROSITE" id="PS51409">
    <property type="entry name" value="ARGINASE_2"/>
    <property type="match status" value="1"/>
</dbReference>
<keyword evidence="4" id="KW-0464">Manganese</keyword>
<dbReference type="PANTHER" id="PTHR11358">
    <property type="entry name" value="ARGINASE/AGMATINASE"/>
    <property type="match status" value="1"/>
</dbReference>
<keyword evidence="3" id="KW-0369">Histidine metabolism</keyword>
<dbReference type="CDD" id="cd09988">
    <property type="entry name" value="Formimidoylglutamase"/>
    <property type="match status" value="1"/>
</dbReference>
<evidence type="ECO:0000256" key="1">
    <source>
        <dbReference type="ARBA" id="ARBA00022723"/>
    </source>
</evidence>
<reference evidence="6 7" key="1">
    <citation type="submission" date="2018-05" db="EMBL/GenBank/DDBJ databases">
        <title>Brumimicrobium oceani sp. nov., isolated from coastal sediment.</title>
        <authorList>
            <person name="Kou Y."/>
        </authorList>
    </citation>
    <scope>NUCLEOTIDE SEQUENCE [LARGE SCALE GENOMIC DNA]</scope>
    <source>
        <strain evidence="6 7">C305</strain>
    </source>
</reference>
<dbReference type="RefSeq" id="WP_109358101.1">
    <property type="nucleotide sequence ID" value="NZ_QFRJ01000001.1"/>
</dbReference>
<dbReference type="GO" id="GO:0008783">
    <property type="term" value="F:agmatinase activity"/>
    <property type="evidence" value="ECO:0007669"/>
    <property type="project" value="TreeGrafter"/>
</dbReference>
<evidence type="ECO:0000256" key="3">
    <source>
        <dbReference type="ARBA" id="ARBA00022808"/>
    </source>
</evidence>
<evidence type="ECO:0000256" key="2">
    <source>
        <dbReference type="ARBA" id="ARBA00022801"/>
    </source>
</evidence>
<comment type="caution">
    <text evidence="6">The sequence shown here is derived from an EMBL/GenBank/DDBJ whole genome shotgun (WGS) entry which is preliminary data.</text>
</comment>
<evidence type="ECO:0000313" key="6">
    <source>
        <dbReference type="EMBL" id="PWH87023.1"/>
    </source>
</evidence>
<organism evidence="6 7">
    <name type="scientific">Brumimicrobium oceani</name>
    <dbReference type="NCBI Taxonomy" id="2100725"/>
    <lineage>
        <taxon>Bacteria</taxon>
        <taxon>Pseudomonadati</taxon>
        <taxon>Bacteroidota</taxon>
        <taxon>Flavobacteriia</taxon>
        <taxon>Flavobacteriales</taxon>
        <taxon>Crocinitomicaceae</taxon>
        <taxon>Brumimicrobium</taxon>
    </lineage>
</organism>
<sequence length="320" mass="36568">MKSEFNSFELIKFDEFDIQNSFTPRTGEIKLGQVINNSENPKYVILGIEECLGPLKNKGRSGAQNGFKSFLNVFTGMQSNESLYGEQIQILGKVVHRHEQEDGENPSVEELDNFIFEVLKANLSQNQIPILIGGGHNNAFPLIKFSAHRFDQSINVVNLDAHADYRLLEGRHSGNPFSYAFKQGFLNKYQVFGLHQRYNSQQILDDLRRDKHQFTFNESYLLEERNYLADFKKAHTQMNSSDHFLGVELDLDVIERMPSSAYSPVGISIKTGRQYIRTFATCDKVAYLHLPEGAPQNDEENRIVGKTLSYFVSDFIIQHG</sequence>
<dbReference type="SUPFAM" id="SSF52768">
    <property type="entry name" value="Arginase/deacetylase"/>
    <property type="match status" value="1"/>
</dbReference>
<evidence type="ECO:0008006" key="8">
    <source>
        <dbReference type="Google" id="ProtNLM"/>
    </source>
</evidence>
<dbReference type="Gene3D" id="3.40.800.10">
    <property type="entry name" value="Ureohydrolase domain"/>
    <property type="match status" value="1"/>
</dbReference>
<keyword evidence="7" id="KW-1185">Reference proteome</keyword>
<dbReference type="EMBL" id="QFRJ01000001">
    <property type="protein sequence ID" value="PWH87023.1"/>
    <property type="molecule type" value="Genomic_DNA"/>
</dbReference>
<dbReference type="InterPro" id="IPR006035">
    <property type="entry name" value="Ureohydrolase"/>
</dbReference>